<evidence type="ECO:0000313" key="3">
    <source>
        <dbReference type="Proteomes" id="UP001652700"/>
    </source>
</evidence>
<dbReference type="PANTHER" id="PTHR46704">
    <property type="entry name" value="CXC DOMAIN-CONTAINING PROTEIN-RELATED"/>
    <property type="match status" value="1"/>
</dbReference>
<feature type="compositionally biased region" description="Acidic residues" evidence="1">
    <location>
        <begin position="1622"/>
        <end position="1653"/>
    </location>
</feature>
<accession>A0ABM5KG42</accession>
<sequence length="1653" mass="191272">MQCFLCKHLSAQTKDFKGIQDKVKEFSNKTWLSCTTSLKARQQHQHQWNDVELPENWDNNEIGYHSQCYKKFIVKKQFLLPESETPSTSVGATISSVDEADNLKTNSSNLSTSWLVCEAAVSYLSTEDYSTNSSFSSAAINLEPVNVSVKCTRQQLSRDADDIENADEMEVDNDIVDDSIVENEQKCQEKCFFCGNISIKWKGRKLYCSQTKHKIRFFDRIRSYATEMNDVEMLMSIHEEVNNENIMLFYHQRCSLKYFSNFKAYTNKPPTTIWTDTRGYNEIARKQLIQYIEKEVVSESKIFSVTYLQDIYILFLQEVYESEGKDFPENLITTNTLRQYMEIHLKKKIKFEYFSKKWFVMSVNTDLENINDDEILDIIFEQECREFAIKYRKKILQIKKKPLPDFLDAEALNKGECDIPNWLNVFWKTALSGTKVETERIERLTACLASDSIYSITKGNIKPRKQIIFGMSMKSLTGNVKVMEILNRCGYSISYSGLAELESSAAYSCIANGQTCPSGIIPTSSLACGVAWDNYDRFVETQSGKNTLHDTVGIAYQDIPAANHLIAQESHNSSNVQEQNLALNLRNKSNRRKRSFESFETENLPPTKQKRPEFISNNKESASTNPTTTVSLESTNTDPPTSNEELFINEDNTQGVETSSTSDNEKCVLLFKQINFCWIFSHKLHLQNVPMWVGYNAKISNDNSTIQKIDYLTQINDSPTDPRVIKETMRLSLKIASECGKKYFNVTYDLAIAKIALKIQSAEEEFKNLFIHLGSFHIMLSFFKAVGKFINGCGLTNMLVDAEVLANGSINTFLTGKHFNRCCKIHPIISLALQLLHVEFFLENKQYDLETIKTYLKHYSENENENPVINNELCHKIFEDYAQFKKDTLQGNHGKTPQIFMMYIQLIDYYLMLEFSIRTANFDIYKYVLEKMTNIFFAFNHQNYARYLTIYLNKLEKIEETHPGLIQEYGDCFFGIRRTTKPFSRNPIDITLEQTINAHAASRSSGIINMTNSVGARQKWAITHSLRTNMISKLMDFCNLYSKDDITKDLRKSSICHSNKNVENLLTIIQQCTNPFSSNLSQENLYNISSGQSVSEDIYTFLSNIETTGELQRIKFITESQIDPERFDKAILKNTVVNFASKCVKKVKINGKVKEVTIQRDIFGRLFYASLQSHIDLKEALKYPLTPIPFSLCHSDGSICKTQKSVIFEELKSYQEENGNPPKADIHIYDGFYLLHTLKNVPNTYGKISMYIFKLLVSDKKEVHIIFDKFNDPSIKDYEHRQRGEDDTVHSVHKNNKRPSDFGKLLRSKNFKESFVEFLIDDWTDDCFVILCQDKIVKLSYGTSCYSYQVHENHIKKTTDYNLCCFHEEADTKIMYHICQLPNNYNVEVHCTDSDIPVIILANMKYLKADIQITVNMCSNKKREYLNMNKIYQGLGDKLARALTVCHIFTGNDFNPAFYRKGKKRPFAILKKKQSYQDAFMQLLETVPKYLDTEHEVFKSIEEYVCQIYSLNTKNDIDKGRFEVFERKYKNKNENDKIWRKNLKGFDASNLPPTKKELLQHIKRTIYISNVWCNAHLRRPTDLDIQECGWLNIDGSFEFFWFDGEQCPTFREIAAHSVSTSDDQDEGEPSSDESEDEQNLYLSEDSEFEDNDN</sequence>
<reference evidence="2" key="1">
    <citation type="submission" date="2025-05" db="UniProtKB">
        <authorList>
            <consortium name="EnsemblMetazoa"/>
        </authorList>
    </citation>
    <scope>IDENTIFICATION</scope>
</reference>
<dbReference type="EnsemblMetazoa" id="XM_050653203.1">
    <property type="protein sequence ID" value="XP_050509160.1"/>
    <property type="gene ID" value="LOC126886331"/>
</dbReference>
<organism evidence="2 3">
    <name type="scientific">Diabrotica virgifera virgifera</name>
    <name type="common">western corn rootworm</name>
    <dbReference type="NCBI Taxonomy" id="50390"/>
    <lineage>
        <taxon>Eukaryota</taxon>
        <taxon>Metazoa</taxon>
        <taxon>Ecdysozoa</taxon>
        <taxon>Arthropoda</taxon>
        <taxon>Hexapoda</taxon>
        <taxon>Insecta</taxon>
        <taxon>Pterygota</taxon>
        <taxon>Neoptera</taxon>
        <taxon>Endopterygota</taxon>
        <taxon>Coleoptera</taxon>
        <taxon>Polyphaga</taxon>
        <taxon>Cucujiformia</taxon>
        <taxon>Chrysomeloidea</taxon>
        <taxon>Chrysomelidae</taxon>
        <taxon>Galerucinae</taxon>
        <taxon>Diabroticina</taxon>
        <taxon>Diabroticites</taxon>
        <taxon>Diabrotica</taxon>
    </lineage>
</organism>
<evidence type="ECO:0000313" key="2">
    <source>
        <dbReference type="EnsemblMetazoa" id="XP_050509160.1"/>
    </source>
</evidence>
<keyword evidence="3" id="KW-1185">Reference proteome</keyword>
<feature type="region of interest" description="Disordered" evidence="1">
    <location>
        <begin position="592"/>
        <end position="645"/>
    </location>
</feature>
<dbReference type="GeneID" id="126886331"/>
<protein>
    <submittedName>
        <fullName evidence="2">Uncharacterized protein</fullName>
    </submittedName>
</protein>
<proteinExistence type="predicted"/>
<feature type="compositionally biased region" description="Polar residues" evidence="1">
    <location>
        <begin position="615"/>
        <end position="645"/>
    </location>
</feature>
<dbReference type="PANTHER" id="PTHR46704:SF9">
    <property type="entry name" value="BHLH DOMAIN-CONTAINING PROTEIN"/>
    <property type="match status" value="1"/>
</dbReference>
<feature type="region of interest" description="Disordered" evidence="1">
    <location>
        <begin position="1615"/>
        <end position="1653"/>
    </location>
</feature>
<name>A0ABM5KG42_DIAVI</name>
<dbReference type="RefSeq" id="XP_050509160.1">
    <property type="nucleotide sequence ID" value="XM_050653203.1"/>
</dbReference>
<dbReference type="Proteomes" id="UP001652700">
    <property type="component" value="Unplaced"/>
</dbReference>
<evidence type="ECO:0000256" key="1">
    <source>
        <dbReference type="SAM" id="MobiDB-lite"/>
    </source>
</evidence>